<dbReference type="AlphaFoldDB" id="A0A0F9G0Z1"/>
<dbReference type="PROSITE" id="PS50109">
    <property type="entry name" value="HIS_KIN"/>
    <property type="match status" value="1"/>
</dbReference>
<evidence type="ECO:0000313" key="3">
    <source>
        <dbReference type="EMBL" id="KKL92344.1"/>
    </source>
</evidence>
<feature type="domain" description="Histidine kinase" evidence="2">
    <location>
        <begin position="24"/>
        <end position="245"/>
    </location>
</feature>
<gene>
    <name evidence="3" type="ORF">LCGC14_1885630</name>
</gene>
<dbReference type="InterPro" id="IPR005467">
    <property type="entry name" value="His_kinase_dom"/>
</dbReference>
<comment type="caution">
    <text evidence="3">The sequence shown here is derived from an EMBL/GenBank/DDBJ whole genome shotgun (WGS) entry which is preliminary data.</text>
</comment>
<evidence type="ECO:0000256" key="1">
    <source>
        <dbReference type="ARBA" id="ARBA00022553"/>
    </source>
</evidence>
<dbReference type="Gene3D" id="3.30.565.10">
    <property type="entry name" value="Histidine kinase-like ATPase, C-terminal domain"/>
    <property type="match status" value="1"/>
</dbReference>
<dbReference type="Pfam" id="PF02518">
    <property type="entry name" value="HATPase_c"/>
    <property type="match status" value="1"/>
</dbReference>
<dbReference type="SUPFAM" id="SSF47384">
    <property type="entry name" value="Homodimeric domain of signal transducing histidine kinase"/>
    <property type="match status" value="1"/>
</dbReference>
<dbReference type="EMBL" id="LAZR01019492">
    <property type="protein sequence ID" value="KKL92344.1"/>
    <property type="molecule type" value="Genomic_DNA"/>
</dbReference>
<sequence length="249" mass="28441">MFETFNKQDDEAEEGSLLSLYDNLLIHDLNTILQNIRTSSELSDRYIDNPKLNYKLKELIETIKQQATRGFRLLSNINKLSQLESSQLDIYEIDVCDLLRKAIDYVKTPLQNNLTIKIDTPFNEYFINANELLQDVFENILVNAVIHNGNSLIEISINASEIVQGKKRYLQLAISDNGVGIEDARKKIIFDGKKLKVNNGKGLGIGLFLVKKLLGLYKGKIRVEDRVKGDYSQGSNFILLFPKSKRRKT</sequence>
<dbReference type="SMART" id="SM00387">
    <property type="entry name" value="HATPase_c"/>
    <property type="match status" value="1"/>
</dbReference>
<accession>A0A0F9G0Z1</accession>
<dbReference type="PANTHER" id="PTHR43547:SF2">
    <property type="entry name" value="HYBRID SIGNAL TRANSDUCTION HISTIDINE KINASE C"/>
    <property type="match status" value="1"/>
</dbReference>
<keyword evidence="1" id="KW-0597">Phosphoprotein</keyword>
<evidence type="ECO:0000259" key="2">
    <source>
        <dbReference type="PROSITE" id="PS50109"/>
    </source>
</evidence>
<dbReference type="PANTHER" id="PTHR43547">
    <property type="entry name" value="TWO-COMPONENT HISTIDINE KINASE"/>
    <property type="match status" value="1"/>
</dbReference>
<protein>
    <recommendedName>
        <fullName evidence="2">Histidine kinase domain-containing protein</fullName>
    </recommendedName>
</protein>
<dbReference type="InterPro" id="IPR036097">
    <property type="entry name" value="HisK_dim/P_sf"/>
</dbReference>
<dbReference type="InterPro" id="IPR003594">
    <property type="entry name" value="HATPase_dom"/>
</dbReference>
<reference evidence="3" key="1">
    <citation type="journal article" date="2015" name="Nature">
        <title>Complex archaea that bridge the gap between prokaryotes and eukaryotes.</title>
        <authorList>
            <person name="Spang A."/>
            <person name="Saw J.H."/>
            <person name="Jorgensen S.L."/>
            <person name="Zaremba-Niedzwiedzka K."/>
            <person name="Martijn J."/>
            <person name="Lind A.E."/>
            <person name="van Eijk R."/>
            <person name="Schleper C."/>
            <person name="Guy L."/>
            <person name="Ettema T.J."/>
        </authorList>
    </citation>
    <scope>NUCLEOTIDE SEQUENCE</scope>
</reference>
<dbReference type="InterPro" id="IPR036890">
    <property type="entry name" value="HATPase_C_sf"/>
</dbReference>
<proteinExistence type="predicted"/>
<dbReference type="GO" id="GO:0000155">
    <property type="term" value="F:phosphorelay sensor kinase activity"/>
    <property type="evidence" value="ECO:0007669"/>
    <property type="project" value="InterPro"/>
</dbReference>
<dbReference type="SUPFAM" id="SSF55874">
    <property type="entry name" value="ATPase domain of HSP90 chaperone/DNA topoisomerase II/histidine kinase"/>
    <property type="match status" value="1"/>
</dbReference>
<dbReference type="InterPro" id="IPR004358">
    <property type="entry name" value="Sig_transdc_His_kin-like_C"/>
</dbReference>
<name>A0A0F9G0Z1_9ZZZZ</name>
<dbReference type="PRINTS" id="PR00344">
    <property type="entry name" value="BCTRLSENSOR"/>
</dbReference>
<organism evidence="3">
    <name type="scientific">marine sediment metagenome</name>
    <dbReference type="NCBI Taxonomy" id="412755"/>
    <lineage>
        <taxon>unclassified sequences</taxon>
        <taxon>metagenomes</taxon>
        <taxon>ecological metagenomes</taxon>
    </lineage>
</organism>